<dbReference type="InterPro" id="IPR005162">
    <property type="entry name" value="Retrotrans_gag_dom"/>
</dbReference>
<sequence>MSPPGVVSGNHNLRQPVNNEPISRITMAIRADHRFRKLKMPLFYEADVYGLVYQAGRFFEVKGLNTTGERLRAAVLSLEGLALSWFRWINNQEPFRNWEELKRRLLHRFQSSQDEEVLGGVFIKGLKPELRTSVKTHQLANLSQVMELNLLIDESRTGHRCALHTLQVMIVDDSDEENEPYLQVKPWDRALKAD</sequence>
<dbReference type="AlphaFoldDB" id="A0A699IJW6"/>
<accession>A0A699IJW6</accession>
<gene>
    <name evidence="2" type="ORF">Tci_540720</name>
</gene>
<feature type="domain" description="Retrotransposon gag" evidence="1">
    <location>
        <begin position="73"/>
        <end position="115"/>
    </location>
</feature>
<evidence type="ECO:0000259" key="1">
    <source>
        <dbReference type="Pfam" id="PF03732"/>
    </source>
</evidence>
<proteinExistence type="predicted"/>
<name>A0A699IJW6_TANCI</name>
<dbReference type="Pfam" id="PF03732">
    <property type="entry name" value="Retrotrans_gag"/>
    <property type="match status" value="1"/>
</dbReference>
<evidence type="ECO:0000313" key="2">
    <source>
        <dbReference type="EMBL" id="GEZ68747.1"/>
    </source>
</evidence>
<reference evidence="2" key="1">
    <citation type="journal article" date="2019" name="Sci. Rep.">
        <title>Draft genome of Tanacetum cinerariifolium, the natural source of mosquito coil.</title>
        <authorList>
            <person name="Yamashiro T."/>
            <person name="Shiraishi A."/>
            <person name="Satake H."/>
            <person name="Nakayama K."/>
        </authorList>
    </citation>
    <scope>NUCLEOTIDE SEQUENCE</scope>
</reference>
<comment type="caution">
    <text evidence="2">The sequence shown here is derived from an EMBL/GenBank/DDBJ whole genome shotgun (WGS) entry which is preliminary data.</text>
</comment>
<organism evidence="2">
    <name type="scientific">Tanacetum cinerariifolium</name>
    <name type="common">Dalmatian daisy</name>
    <name type="synonym">Chrysanthemum cinerariifolium</name>
    <dbReference type="NCBI Taxonomy" id="118510"/>
    <lineage>
        <taxon>Eukaryota</taxon>
        <taxon>Viridiplantae</taxon>
        <taxon>Streptophyta</taxon>
        <taxon>Embryophyta</taxon>
        <taxon>Tracheophyta</taxon>
        <taxon>Spermatophyta</taxon>
        <taxon>Magnoliopsida</taxon>
        <taxon>eudicotyledons</taxon>
        <taxon>Gunneridae</taxon>
        <taxon>Pentapetalae</taxon>
        <taxon>asterids</taxon>
        <taxon>campanulids</taxon>
        <taxon>Asterales</taxon>
        <taxon>Asteraceae</taxon>
        <taxon>Asteroideae</taxon>
        <taxon>Anthemideae</taxon>
        <taxon>Anthemidinae</taxon>
        <taxon>Tanacetum</taxon>
    </lineage>
</organism>
<dbReference type="EMBL" id="BKCJ010310158">
    <property type="protein sequence ID" value="GEZ68747.1"/>
    <property type="molecule type" value="Genomic_DNA"/>
</dbReference>
<protein>
    <submittedName>
        <fullName evidence="2">Ankyrin repeat-containing protein</fullName>
    </submittedName>
</protein>